<keyword evidence="2" id="KW-1185">Reference proteome</keyword>
<dbReference type="Proteomes" id="UP000017404">
    <property type="component" value="Unassembled WGS sequence"/>
</dbReference>
<dbReference type="OrthoDB" id="6712547at2"/>
<gene>
    <name evidence="1" type="ORF">F990_03124</name>
</gene>
<dbReference type="RefSeq" id="WP_018678569.1">
    <property type="nucleotide sequence ID" value="NZ_AYEV01000040.1"/>
</dbReference>
<protein>
    <submittedName>
        <fullName evidence="1">Uncharacterized protein</fullName>
    </submittedName>
</protein>
<comment type="caution">
    <text evidence="1">The sequence shown here is derived from an EMBL/GenBank/DDBJ whole genome shotgun (WGS) entry which is preliminary data.</text>
</comment>
<reference evidence="1 2" key="1">
    <citation type="submission" date="2013-10" db="EMBL/GenBank/DDBJ databases">
        <title>The Genome Sequence of Acinetobacter tjernbergiae CIP107465.</title>
        <authorList>
            <consortium name="The Broad Institute Genomics Platform"/>
            <consortium name="The Broad Institute Genome Sequencing Center for Infectious Disease"/>
            <person name="Cerqueira G."/>
            <person name="Feldgarden M."/>
            <person name="Courvalin P."/>
            <person name="Grillot-Courvalin C."/>
            <person name="Clermont D."/>
            <person name="Rocha E."/>
            <person name="Yoon E.-J."/>
            <person name="Nemec A."/>
            <person name="Young S.K."/>
            <person name="Zeng Q."/>
            <person name="Gargeya S."/>
            <person name="Fitzgerald M."/>
            <person name="Abouelleil A."/>
            <person name="Alvarado L."/>
            <person name="Berlin A.M."/>
            <person name="Chapman S.B."/>
            <person name="Gainer-Dewar J."/>
            <person name="Goldberg J."/>
            <person name="Gnerre S."/>
            <person name="Griggs A."/>
            <person name="Gujja S."/>
            <person name="Hansen M."/>
            <person name="Howarth C."/>
            <person name="Imamovic A."/>
            <person name="Ireland A."/>
            <person name="Larimer J."/>
            <person name="McCowan C."/>
            <person name="Murphy C."/>
            <person name="Pearson M."/>
            <person name="Poon T.W."/>
            <person name="Priest M."/>
            <person name="Roberts A."/>
            <person name="Saif S."/>
            <person name="Shea T."/>
            <person name="Sykes S."/>
            <person name="Wortman J."/>
            <person name="Nusbaum C."/>
            <person name="Birren B."/>
        </authorList>
    </citation>
    <scope>NUCLEOTIDE SEQUENCE [LARGE SCALE GENOMIC DNA]</scope>
    <source>
        <strain evidence="1 2">CIP 107465</strain>
    </source>
</reference>
<evidence type="ECO:0000313" key="1">
    <source>
        <dbReference type="EMBL" id="ESK53844.1"/>
    </source>
</evidence>
<dbReference type="eggNOG" id="ENOG5031SUP">
    <property type="taxonomic scope" value="Bacteria"/>
</dbReference>
<accession>V2W1I4</accession>
<proteinExistence type="predicted"/>
<organism evidence="1 2">
    <name type="scientific">Acinetobacter tjernbergiae DSM 14971 = CIP 107465</name>
    <dbReference type="NCBI Taxonomy" id="1120928"/>
    <lineage>
        <taxon>Bacteria</taxon>
        <taxon>Pseudomonadati</taxon>
        <taxon>Pseudomonadota</taxon>
        <taxon>Gammaproteobacteria</taxon>
        <taxon>Moraxellales</taxon>
        <taxon>Moraxellaceae</taxon>
        <taxon>Acinetobacter</taxon>
    </lineage>
</organism>
<dbReference type="EMBL" id="AYEV01000040">
    <property type="protein sequence ID" value="ESK53844.1"/>
    <property type="molecule type" value="Genomic_DNA"/>
</dbReference>
<evidence type="ECO:0000313" key="2">
    <source>
        <dbReference type="Proteomes" id="UP000017404"/>
    </source>
</evidence>
<name>V2W1I4_9GAMM</name>
<dbReference type="PATRIC" id="fig|1120928.5.peg.3160"/>
<sequence length="83" mass="9331">MTTYTEMLEQPQIITKIESAIGGQIVSVYLAAHLTPPIPFQENGRFKYVDPAPQKYANHLREGMKLFAELLDEIHQKTGGEDA</sequence>
<dbReference type="STRING" id="202955.GCA_000759995_01663"/>
<dbReference type="AlphaFoldDB" id="V2W1I4"/>